<name>A0A2J6QYU9_HYAVF</name>
<dbReference type="Pfam" id="PF06985">
    <property type="entry name" value="HET"/>
    <property type="match status" value="1"/>
</dbReference>
<sequence>MTFPNPYLLYVQSVSECNPTDIDLQNEVAEARGLLNQFKSCRYITLDREKKQIRLLLLLPGEFKDPICCNLLIAHLHEKPYYKALSYVWGDPTKRLPIFVNGQEHHITTNLYRALRRLRDGTEVRVLWIDALCINQNDISERSHQVTLMKDIYSLTEEAILFIGDHKSDDSDPTYTKSRENQKAEDYDLKYWLYGTSFIRRLQSELGVLGEDIENILEPKEVYDAFTLAYALASSALRSILKGEGVPHAFTNEAAKALLKVLRLPWFTRIWTVQEAVIPRESIVVCGSIKLQWVTMMEASRLAKLWKLEKFQFSSDQTQALEELEMKVLPLRNEHECFQDQYGSEHCRLLQRYQHREATDPRDKVFALLSMTDGLTVGALIEPDYAQDVGSIYTTMCRRIIESDQSLEALAQRYVHDRKDLPSWVSDCSYTPDAFSTTLGEWNYSSYLWSRASGSTKAEIHTSPNEILSLSGFRVDEVSAVGPKIGTSMDSGEREWKSAWEDIILHDHKMDDPYISGGTVRAAFHRTLTKNRRCILEPETGAFIGFSTSDLPYSATSETKEKTKSDYLLELDIQGQRPFTTRKRYLGIGSSKIQVGDLVCVLLGGKVPFILRHIDQTVCKLEYVSLPCSFIGQAYVHGIMRGEAIRERTDKMIFSLH</sequence>
<proteinExistence type="predicted"/>
<dbReference type="AlphaFoldDB" id="A0A2J6QYU9"/>
<protein>
    <submittedName>
        <fullName evidence="2">HET-domain-containing protein</fullName>
    </submittedName>
</protein>
<evidence type="ECO:0000313" key="2">
    <source>
        <dbReference type="EMBL" id="PMD31448.1"/>
    </source>
</evidence>
<dbReference type="OrthoDB" id="2157530at2759"/>
<accession>A0A2J6QYU9</accession>
<evidence type="ECO:0000313" key="3">
    <source>
        <dbReference type="Proteomes" id="UP000235786"/>
    </source>
</evidence>
<reference evidence="2 3" key="1">
    <citation type="submission" date="2016-04" db="EMBL/GenBank/DDBJ databases">
        <title>A degradative enzymes factory behind the ericoid mycorrhizal symbiosis.</title>
        <authorList>
            <consortium name="DOE Joint Genome Institute"/>
            <person name="Martino E."/>
            <person name="Morin E."/>
            <person name="Grelet G."/>
            <person name="Kuo A."/>
            <person name="Kohler A."/>
            <person name="Daghino S."/>
            <person name="Barry K."/>
            <person name="Choi C."/>
            <person name="Cichocki N."/>
            <person name="Clum A."/>
            <person name="Copeland A."/>
            <person name="Hainaut M."/>
            <person name="Haridas S."/>
            <person name="Labutti K."/>
            <person name="Lindquist E."/>
            <person name="Lipzen A."/>
            <person name="Khouja H.-R."/>
            <person name="Murat C."/>
            <person name="Ohm R."/>
            <person name="Olson A."/>
            <person name="Spatafora J."/>
            <person name="Veneault-Fourrey C."/>
            <person name="Henrissat B."/>
            <person name="Grigoriev I."/>
            <person name="Martin F."/>
            <person name="Perotto S."/>
        </authorList>
    </citation>
    <scope>NUCLEOTIDE SEQUENCE [LARGE SCALE GENOMIC DNA]</scope>
    <source>
        <strain evidence="2 3">F</strain>
    </source>
</reference>
<organism evidence="2 3">
    <name type="scientific">Hyaloscypha variabilis (strain UAMH 11265 / GT02V1 / F)</name>
    <name type="common">Meliniomyces variabilis</name>
    <dbReference type="NCBI Taxonomy" id="1149755"/>
    <lineage>
        <taxon>Eukaryota</taxon>
        <taxon>Fungi</taxon>
        <taxon>Dikarya</taxon>
        <taxon>Ascomycota</taxon>
        <taxon>Pezizomycotina</taxon>
        <taxon>Leotiomycetes</taxon>
        <taxon>Helotiales</taxon>
        <taxon>Hyaloscyphaceae</taxon>
        <taxon>Hyaloscypha</taxon>
        <taxon>Hyaloscypha variabilis</taxon>
    </lineage>
</organism>
<evidence type="ECO:0000259" key="1">
    <source>
        <dbReference type="Pfam" id="PF06985"/>
    </source>
</evidence>
<dbReference type="EMBL" id="KZ613962">
    <property type="protein sequence ID" value="PMD31448.1"/>
    <property type="molecule type" value="Genomic_DNA"/>
</dbReference>
<dbReference type="Pfam" id="PF26639">
    <property type="entry name" value="Het-6_barrel"/>
    <property type="match status" value="1"/>
</dbReference>
<dbReference type="InterPro" id="IPR052895">
    <property type="entry name" value="HetReg/Transcr_Mod"/>
</dbReference>
<keyword evidence="3" id="KW-1185">Reference proteome</keyword>
<feature type="domain" description="Heterokaryon incompatibility" evidence="1">
    <location>
        <begin position="82"/>
        <end position="275"/>
    </location>
</feature>
<dbReference type="PANTHER" id="PTHR24148:SF73">
    <property type="entry name" value="HET DOMAIN PROTEIN (AFU_ORTHOLOGUE AFUA_8G01020)"/>
    <property type="match status" value="1"/>
</dbReference>
<dbReference type="InterPro" id="IPR010730">
    <property type="entry name" value="HET"/>
</dbReference>
<gene>
    <name evidence="2" type="ORF">L207DRAFT_640741</name>
</gene>
<dbReference type="Proteomes" id="UP000235786">
    <property type="component" value="Unassembled WGS sequence"/>
</dbReference>
<dbReference type="PANTHER" id="PTHR24148">
    <property type="entry name" value="ANKYRIN REPEAT DOMAIN-CONTAINING PROTEIN 39 HOMOLOG-RELATED"/>
    <property type="match status" value="1"/>
</dbReference>